<dbReference type="RefSeq" id="WP_242163411.1">
    <property type="nucleotide sequence ID" value="NZ_JAJMLW010000001.1"/>
</dbReference>
<name>A0ABS9WEP2_9ACTN</name>
<comment type="activity regulation">
    <text evidence="10">Na(+) is not transported, but it plays an essential structural role and its presence is essential for fluoride channel function.</text>
</comment>
<evidence type="ECO:0000256" key="8">
    <source>
        <dbReference type="ARBA" id="ARBA00035585"/>
    </source>
</evidence>
<feature type="binding site" evidence="10">
    <location>
        <position position="72"/>
    </location>
    <ligand>
        <name>Na(+)</name>
        <dbReference type="ChEBI" id="CHEBI:29101"/>
        <note>structural</note>
    </ligand>
</feature>
<reference evidence="11" key="1">
    <citation type="submission" date="2021-11" db="EMBL/GenBank/DDBJ databases">
        <title>A Novel Adlercreutzia Species, isolated from a Allomyrina dichotoma larva feces.</title>
        <authorList>
            <person name="Suh M.K."/>
        </authorList>
    </citation>
    <scope>NUCLEOTIDE SEQUENCE</scope>
    <source>
        <strain evidence="11">JBNU-10</strain>
    </source>
</reference>
<evidence type="ECO:0000256" key="2">
    <source>
        <dbReference type="ARBA" id="ARBA00022475"/>
    </source>
</evidence>
<protein>
    <recommendedName>
        <fullName evidence="10">Fluoride-specific ion channel FluC</fullName>
    </recommendedName>
</protein>
<evidence type="ECO:0000256" key="7">
    <source>
        <dbReference type="ARBA" id="ARBA00035120"/>
    </source>
</evidence>
<dbReference type="PANTHER" id="PTHR28259:SF1">
    <property type="entry name" value="FLUORIDE EXPORT PROTEIN 1-RELATED"/>
    <property type="match status" value="1"/>
</dbReference>
<dbReference type="EMBL" id="JAJMLW010000001">
    <property type="protein sequence ID" value="MCI2241339.1"/>
    <property type="molecule type" value="Genomic_DNA"/>
</dbReference>
<keyword evidence="4 10" id="KW-1133">Transmembrane helix</keyword>
<keyword evidence="12" id="KW-1185">Reference proteome</keyword>
<keyword evidence="6 10" id="KW-0407">Ion channel</keyword>
<dbReference type="InterPro" id="IPR003691">
    <property type="entry name" value="FluC"/>
</dbReference>
<accession>A0ABS9WEP2</accession>
<keyword evidence="10" id="KW-0479">Metal-binding</keyword>
<evidence type="ECO:0000256" key="3">
    <source>
        <dbReference type="ARBA" id="ARBA00022692"/>
    </source>
</evidence>
<gene>
    <name evidence="10 11" type="primary">crcB</name>
    <name evidence="10" type="synonym">fluC</name>
    <name evidence="11" type="ORF">LPT13_03085</name>
</gene>
<comment type="subcellular location">
    <subcellularLocation>
        <location evidence="1 10">Cell membrane</location>
        <topology evidence="1 10">Multi-pass membrane protein</topology>
    </subcellularLocation>
</comment>
<comment type="function">
    <text evidence="9 10">Fluoride-specific ion channel. Important for reducing fluoride concentration in the cell, thus reducing its toxicity.</text>
</comment>
<sequence>MGAVLCVGAGGFLGAVMRYGMGLLPFEGAFPWATFAVNLLGAVAIGALAEVAGRTDALSPEALLFLKTGVCGGFTTFSTFSLETVELFEGGQAALGAAYAGASLACCLAGVLLGKALVRAALGALGLAE</sequence>
<keyword evidence="10" id="KW-0813">Transport</keyword>
<keyword evidence="10" id="KW-0915">Sodium</keyword>
<organism evidence="11 12">
    <name type="scientific">Adlercreutzia faecimuris</name>
    <dbReference type="NCBI Taxonomy" id="2897341"/>
    <lineage>
        <taxon>Bacteria</taxon>
        <taxon>Bacillati</taxon>
        <taxon>Actinomycetota</taxon>
        <taxon>Coriobacteriia</taxon>
        <taxon>Eggerthellales</taxon>
        <taxon>Eggerthellaceae</taxon>
        <taxon>Adlercreutzia</taxon>
    </lineage>
</organism>
<comment type="similarity">
    <text evidence="7 10">Belongs to the fluoride channel Fluc/FEX (TC 1.A.43) family.</text>
</comment>
<feature type="transmembrane region" description="Helical" evidence="10">
    <location>
        <begin position="28"/>
        <end position="52"/>
    </location>
</feature>
<dbReference type="NCBIfam" id="TIGR00494">
    <property type="entry name" value="crcB"/>
    <property type="match status" value="1"/>
</dbReference>
<dbReference type="Proteomes" id="UP001430755">
    <property type="component" value="Unassembled WGS sequence"/>
</dbReference>
<feature type="transmembrane region" description="Helical" evidence="10">
    <location>
        <begin position="94"/>
        <end position="113"/>
    </location>
</feature>
<keyword evidence="3 10" id="KW-0812">Transmembrane</keyword>
<evidence type="ECO:0000256" key="4">
    <source>
        <dbReference type="ARBA" id="ARBA00022989"/>
    </source>
</evidence>
<dbReference type="PANTHER" id="PTHR28259">
    <property type="entry name" value="FLUORIDE EXPORT PROTEIN 1-RELATED"/>
    <property type="match status" value="1"/>
</dbReference>
<comment type="caution">
    <text evidence="11">The sequence shown here is derived from an EMBL/GenBank/DDBJ whole genome shotgun (WGS) entry which is preliminary data.</text>
</comment>
<evidence type="ECO:0000256" key="1">
    <source>
        <dbReference type="ARBA" id="ARBA00004651"/>
    </source>
</evidence>
<comment type="catalytic activity">
    <reaction evidence="8">
        <text>fluoride(in) = fluoride(out)</text>
        <dbReference type="Rhea" id="RHEA:76159"/>
        <dbReference type="ChEBI" id="CHEBI:17051"/>
    </reaction>
    <physiologicalReaction direction="left-to-right" evidence="8">
        <dbReference type="Rhea" id="RHEA:76160"/>
    </physiologicalReaction>
</comment>
<feature type="binding site" evidence="10">
    <location>
        <position position="75"/>
    </location>
    <ligand>
        <name>Na(+)</name>
        <dbReference type="ChEBI" id="CHEBI:29101"/>
        <note>structural</note>
    </ligand>
</feature>
<dbReference type="Pfam" id="PF02537">
    <property type="entry name" value="CRCB"/>
    <property type="match status" value="1"/>
</dbReference>
<keyword evidence="5 10" id="KW-0472">Membrane</keyword>
<keyword evidence="10" id="KW-0406">Ion transport</keyword>
<evidence type="ECO:0000256" key="9">
    <source>
        <dbReference type="ARBA" id="ARBA00049940"/>
    </source>
</evidence>
<feature type="transmembrane region" description="Helical" evidence="10">
    <location>
        <begin position="64"/>
        <end position="82"/>
    </location>
</feature>
<proteinExistence type="inferred from homology"/>
<evidence type="ECO:0000313" key="11">
    <source>
        <dbReference type="EMBL" id="MCI2241339.1"/>
    </source>
</evidence>
<dbReference type="HAMAP" id="MF_00454">
    <property type="entry name" value="FluC"/>
    <property type="match status" value="1"/>
</dbReference>
<evidence type="ECO:0000256" key="6">
    <source>
        <dbReference type="ARBA" id="ARBA00023303"/>
    </source>
</evidence>
<evidence type="ECO:0000313" key="12">
    <source>
        <dbReference type="Proteomes" id="UP001430755"/>
    </source>
</evidence>
<keyword evidence="2 10" id="KW-1003">Cell membrane</keyword>
<evidence type="ECO:0000256" key="5">
    <source>
        <dbReference type="ARBA" id="ARBA00023136"/>
    </source>
</evidence>
<evidence type="ECO:0000256" key="10">
    <source>
        <dbReference type="HAMAP-Rule" id="MF_00454"/>
    </source>
</evidence>